<protein>
    <recommendedName>
        <fullName evidence="3">N-acetyltransferase domain-containing protein</fullName>
    </recommendedName>
</protein>
<dbReference type="InterPro" id="IPR016181">
    <property type="entry name" value="Acyl_CoA_acyltransferase"/>
</dbReference>
<dbReference type="RefSeq" id="XP_056487342.1">
    <property type="nucleotide sequence ID" value="XM_056631791.1"/>
</dbReference>
<keyword evidence="2" id="KW-0012">Acyltransferase</keyword>
<dbReference type="InterPro" id="IPR050680">
    <property type="entry name" value="YpeA/RimI_acetyltransf"/>
</dbReference>
<sequence>MAAPHHPLGPVVPIPKPIPSSTDLEAIVERYRDLRLHGLKVDPEAFTSLYEDEVKFPYKTWQSRVENSIAKTLVAVDPETNQRAHIEEKPHAEKLSSHSASIQRLLRQEWLGIATIIGPVRFSEQSDDAMAASVKPQLHTAFIKDGKYQIPDPSTVEKEDLSDTHAVFLIVGLFILPQARRRGLAGRLVEASINYIREEARRKKVCKAGISIQVSPTNFAAQALYQTMGFHVSEKAIVMNSQQGEEEYVMGLEMEVNLGSEF</sequence>
<dbReference type="Gene3D" id="3.40.630.30">
    <property type="match status" value="1"/>
</dbReference>
<reference evidence="4" key="1">
    <citation type="submission" date="2022-12" db="EMBL/GenBank/DDBJ databases">
        <authorList>
            <person name="Petersen C."/>
        </authorList>
    </citation>
    <scope>NUCLEOTIDE SEQUENCE</scope>
    <source>
        <strain evidence="4">IBT 29677</strain>
    </source>
</reference>
<dbReference type="Pfam" id="PF00583">
    <property type="entry name" value="Acetyltransf_1"/>
    <property type="match status" value="1"/>
</dbReference>
<keyword evidence="5" id="KW-1185">Reference proteome</keyword>
<evidence type="ECO:0000313" key="4">
    <source>
        <dbReference type="EMBL" id="KAJ5391664.1"/>
    </source>
</evidence>
<dbReference type="GeneID" id="81370771"/>
<dbReference type="GO" id="GO:0016747">
    <property type="term" value="F:acyltransferase activity, transferring groups other than amino-acyl groups"/>
    <property type="evidence" value="ECO:0007669"/>
    <property type="project" value="InterPro"/>
</dbReference>
<dbReference type="PANTHER" id="PTHR43420:SF47">
    <property type="entry name" value="N-ACETYLTRANSFERASE DOMAIN-CONTAINING PROTEIN"/>
    <property type="match status" value="1"/>
</dbReference>
<dbReference type="PANTHER" id="PTHR43420">
    <property type="entry name" value="ACETYLTRANSFERASE"/>
    <property type="match status" value="1"/>
</dbReference>
<reference evidence="4" key="2">
    <citation type="journal article" date="2023" name="IMA Fungus">
        <title>Comparative genomic study of the Penicillium genus elucidates a diverse pangenome and 15 lateral gene transfer events.</title>
        <authorList>
            <person name="Petersen C."/>
            <person name="Sorensen T."/>
            <person name="Nielsen M.R."/>
            <person name="Sondergaard T.E."/>
            <person name="Sorensen J.L."/>
            <person name="Fitzpatrick D.A."/>
            <person name="Frisvad J.C."/>
            <person name="Nielsen K.L."/>
        </authorList>
    </citation>
    <scope>NUCLEOTIDE SEQUENCE</scope>
    <source>
        <strain evidence="4">IBT 29677</strain>
    </source>
</reference>
<evidence type="ECO:0000256" key="1">
    <source>
        <dbReference type="ARBA" id="ARBA00022679"/>
    </source>
</evidence>
<feature type="domain" description="N-acetyltransferase" evidence="3">
    <location>
        <begin position="101"/>
        <end position="255"/>
    </location>
</feature>
<gene>
    <name evidence="4" type="ORF">N7509_007154</name>
</gene>
<dbReference type="AlphaFoldDB" id="A0A9W9VYG4"/>
<dbReference type="PROSITE" id="PS51186">
    <property type="entry name" value="GNAT"/>
    <property type="match status" value="1"/>
</dbReference>
<dbReference type="Proteomes" id="UP001147747">
    <property type="component" value="Unassembled WGS sequence"/>
</dbReference>
<accession>A0A9W9VYG4</accession>
<dbReference type="SUPFAM" id="SSF55729">
    <property type="entry name" value="Acyl-CoA N-acyltransferases (Nat)"/>
    <property type="match status" value="1"/>
</dbReference>
<organism evidence="4 5">
    <name type="scientific">Penicillium cosmopolitanum</name>
    <dbReference type="NCBI Taxonomy" id="1131564"/>
    <lineage>
        <taxon>Eukaryota</taxon>
        <taxon>Fungi</taxon>
        <taxon>Dikarya</taxon>
        <taxon>Ascomycota</taxon>
        <taxon>Pezizomycotina</taxon>
        <taxon>Eurotiomycetes</taxon>
        <taxon>Eurotiomycetidae</taxon>
        <taxon>Eurotiales</taxon>
        <taxon>Aspergillaceae</taxon>
        <taxon>Penicillium</taxon>
    </lineage>
</organism>
<name>A0A9W9VYG4_9EURO</name>
<evidence type="ECO:0000259" key="3">
    <source>
        <dbReference type="PROSITE" id="PS51186"/>
    </source>
</evidence>
<comment type="caution">
    <text evidence="4">The sequence shown here is derived from an EMBL/GenBank/DDBJ whole genome shotgun (WGS) entry which is preliminary data.</text>
</comment>
<dbReference type="EMBL" id="JAPZBU010000008">
    <property type="protein sequence ID" value="KAJ5391664.1"/>
    <property type="molecule type" value="Genomic_DNA"/>
</dbReference>
<dbReference type="OrthoDB" id="9975416at2759"/>
<dbReference type="InterPro" id="IPR000182">
    <property type="entry name" value="GNAT_dom"/>
</dbReference>
<proteinExistence type="predicted"/>
<dbReference type="CDD" id="cd04301">
    <property type="entry name" value="NAT_SF"/>
    <property type="match status" value="1"/>
</dbReference>
<evidence type="ECO:0000256" key="2">
    <source>
        <dbReference type="ARBA" id="ARBA00023315"/>
    </source>
</evidence>
<keyword evidence="1" id="KW-0808">Transferase</keyword>
<evidence type="ECO:0000313" key="5">
    <source>
        <dbReference type="Proteomes" id="UP001147747"/>
    </source>
</evidence>